<feature type="chain" id="PRO_5024322621" description="Secreted protein" evidence="1">
    <location>
        <begin position="32"/>
        <end position="92"/>
    </location>
</feature>
<proteinExistence type="predicted"/>
<reference evidence="2 3" key="1">
    <citation type="submission" date="2019-09" db="EMBL/GenBank/DDBJ databases">
        <authorList>
            <person name="Duangmal K."/>
            <person name="Teo W.F.A."/>
            <person name="Lipun K."/>
        </authorList>
    </citation>
    <scope>NUCLEOTIDE SEQUENCE [LARGE SCALE GENOMIC DNA]</scope>
    <source>
        <strain evidence="2 3">K1PN6</strain>
    </source>
</reference>
<organism evidence="2 3">
    <name type="scientific">Streptomyces acidicola</name>
    <dbReference type="NCBI Taxonomy" id="2596892"/>
    <lineage>
        <taxon>Bacteria</taxon>
        <taxon>Bacillati</taxon>
        <taxon>Actinomycetota</taxon>
        <taxon>Actinomycetes</taxon>
        <taxon>Kitasatosporales</taxon>
        <taxon>Streptomycetaceae</taxon>
        <taxon>Streptomyces</taxon>
    </lineage>
</organism>
<comment type="caution">
    <text evidence="2">The sequence shown here is derived from an EMBL/GenBank/DDBJ whole genome shotgun (WGS) entry which is preliminary data.</text>
</comment>
<dbReference type="RefSeq" id="WP_152858841.1">
    <property type="nucleotide sequence ID" value="NZ_VMNX01000004.1"/>
</dbReference>
<keyword evidence="1" id="KW-0732">Signal</keyword>
<protein>
    <recommendedName>
        <fullName evidence="4">Secreted protein</fullName>
    </recommendedName>
</protein>
<evidence type="ECO:0000256" key="1">
    <source>
        <dbReference type="SAM" id="SignalP"/>
    </source>
</evidence>
<evidence type="ECO:0000313" key="3">
    <source>
        <dbReference type="Proteomes" id="UP000373149"/>
    </source>
</evidence>
<evidence type="ECO:0008006" key="4">
    <source>
        <dbReference type="Google" id="ProtNLM"/>
    </source>
</evidence>
<dbReference type="Proteomes" id="UP000373149">
    <property type="component" value="Unassembled WGS sequence"/>
</dbReference>
<evidence type="ECO:0000313" key="2">
    <source>
        <dbReference type="EMBL" id="MPY47630.1"/>
    </source>
</evidence>
<gene>
    <name evidence="2" type="ORF">FPZ41_03085</name>
</gene>
<keyword evidence="3" id="KW-1185">Reference proteome</keyword>
<name>A0A5N8WJJ6_9ACTN</name>
<feature type="signal peptide" evidence="1">
    <location>
        <begin position="1"/>
        <end position="31"/>
    </location>
</feature>
<dbReference type="EMBL" id="VMNX01000004">
    <property type="protein sequence ID" value="MPY47630.1"/>
    <property type="molecule type" value="Genomic_DNA"/>
</dbReference>
<sequence length="92" mass="9480">MKKLLASGAAPSLAVTALVAGTLAVATPAHATAYDCQRYLSDRGYTVTATRVNACAKGSGGELIDYVVCYARLTESGVTKNHAENACDLADN</sequence>
<dbReference type="AlphaFoldDB" id="A0A5N8WJJ6"/>
<accession>A0A5N8WJJ6</accession>